<dbReference type="EMBL" id="CAJVQB010043282">
    <property type="protein sequence ID" value="CAG8831055.1"/>
    <property type="molecule type" value="Genomic_DNA"/>
</dbReference>
<organism evidence="1 2">
    <name type="scientific">Gigaspora margarita</name>
    <dbReference type="NCBI Taxonomy" id="4874"/>
    <lineage>
        <taxon>Eukaryota</taxon>
        <taxon>Fungi</taxon>
        <taxon>Fungi incertae sedis</taxon>
        <taxon>Mucoromycota</taxon>
        <taxon>Glomeromycotina</taxon>
        <taxon>Glomeromycetes</taxon>
        <taxon>Diversisporales</taxon>
        <taxon>Gigasporaceae</taxon>
        <taxon>Gigaspora</taxon>
    </lineage>
</organism>
<comment type="caution">
    <text evidence="1">The sequence shown here is derived from an EMBL/GenBank/DDBJ whole genome shotgun (WGS) entry which is preliminary data.</text>
</comment>
<keyword evidence="2" id="KW-1185">Reference proteome</keyword>
<evidence type="ECO:0000313" key="2">
    <source>
        <dbReference type="Proteomes" id="UP000789901"/>
    </source>
</evidence>
<accession>A0ABN7WIA7</accession>
<name>A0ABN7WIA7_GIGMA</name>
<reference evidence="1 2" key="1">
    <citation type="submission" date="2021-06" db="EMBL/GenBank/DDBJ databases">
        <authorList>
            <person name="Kallberg Y."/>
            <person name="Tangrot J."/>
            <person name="Rosling A."/>
        </authorList>
    </citation>
    <scope>NUCLEOTIDE SEQUENCE [LARGE SCALE GENOMIC DNA]</scope>
    <source>
        <strain evidence="1 2">120-4 pot B 10/14</strain>
    </source>
</reference>
<feature type="non-terminal residue" evidence="1">
    <location>
        <position position="1"/>
    </location>
</feature>
<gene>
    <name evidence="1" type="ORF">GMARGA_LOCUS30545</name>
</gene>
<proteinExistence type="predicted"/>
<sequence length="52" mass="5940">YNEALNDLNALKDLNRLLDINPNDEVVLLNILAELLKANPSNEKILRIRAQQ</sequence>
<protein>
    <submittedName>
        <fullName evidence="1">7598_t:CDS:1</fullName>
    </submittedName>
</protein>
<evidence type="ECO:0000313" key="1">
    <source>
        <dbReference type="EMBL" id="CAG8831055.1"/>
    </source>
</evidence>
<dbReference type="Proteomes" id="UP000789901">
    <property type="component" value="Unassembled WGS sequence"/>
</dbReference>